<dbReference type="Proteomes" id="UP000076154">
    <property type="component" value="Unassembled WGS sequence"/>
</dbReference>
<protein>
    <submittedName>
        <fullName evidence="1">Uncharacterized protein</fullName>
    </submittedName>
</protein>
<evidence type="ECO:0000313" key="2">
    <source>
        <dbReference type="Proteomes" id="UP000076154"/>
    </source>
</evidence>
<keyword evidence="2" id="KW-1185">Reference proteome</keyword>
<reference evidence="1" key="1">
    <citation type="submission" date="2018-04" db="EMBL/GenBank/DDBJ databases">
        <title>Whole genome sequencing of Hypsizygus marmoreus.</title>
        <authorList>
            <person name="Choi I.-G."/>
            <person name="Min B."/>
            <person name="Kim J.-G."/>
            <person name="Kim S."/>
            <person name="Oh Y.-L."/>
            <person name="Kong W.-S."/>
            <person name="Park H."/>
            <person name="Jeong J."/>
            <person name="Song E.-S."/>
        </authorList>
    </citation>
    <scope>NUCLEOTIDE SEQUENCE [LARGE SCALE GENOMIC DNA]</scope>
    <source>
        <strain evidence="1">51987-8</strain>
    </source>
</reference>
<name>A0A369JL30_HYPMA</name>
<evidence type="ECO:0000313" key="1">
    <source>
        <dbReference type="EMBL" id="RDB22899.1"/>
    </source>
</evidence>
<proteinExistence type="predicted"/>
<dbReference type="EMBL" id="LUEZ02000048">
    <property type="protein sequence ID" value="RDB22899.1"/>
    <property type="molecule type" value="Genomic_DNA"/>
</dbReference>
<dbReference type="InParanoid" id="A0A369JL30"/>
<dbReference type="AlphaFoldDB" id="A0A369JL30"/>
<sequence length="101" mass="11601">MYLADIRCSRWPHWLDRNWKIDSIEALEGQNVPIVDADILARQVLELGAPGKNLRSPWRVLCSEWSSSIELEARSTAPDRRWFMNMDGKGRHHALISSSSV</sequence>
<gene>
    <name evidence="1" type="ORF">Hypma_009801</name>
</gene>
<accession>A0A369JL30</accession>
<organism evidence="1 2">
    <name type="scientific">Hypsizygus marmoreus</name>
    <name type="common">White beech mushroom</name>
    <name type="synonym">Agaricus marmoreus</name>
    <dbReference type="NCBI Taxonomy" id="39966"/>
    <lineage>
        <taxon>Eukaryota</taxon>
        <taxon>Fungi</taxon>
        <taxon>Dikarya</taxon>
        <taxon>Basidiomycota</taxon>
        <taxon>Agaricomycotina</taxon>
        <taxon>Agaricomycetes</taxon>
        <taxon>Agaricomycetidae</taxon>
        <taxon>Agaricales</taxon>
        <taxon>Tricholomatineae</taxon>
        <taxon>Lyophyllaceae</taxon>
        <taxon>Hypsizygus</taxon>
    </lineage>
</organism>
<comment type="caution">
    <text evidence="1">The sequence shown here is derived from an EMBL/GenBank/DDBJ whole genome shotgun (WGS) entry which is preliminary data.</text>
</comment>